<protein>
    <submittedName>
        <fullName evidence="2">Uncharacterized protein</fullName>
    </submittedName>
</protein>
<comment type="caution">
    <text evidence="2">The sequence shown here is derived from an EMBL/GenBank/DDBJ whole genome shotgun (WGS) entry which is preliminary data.</text>
</comment>
<feature type="compositionally biased region" description="Polar residues" evidence="1">
    <location>
        <begin position="52"/>
        <end position="73"/>
    </location>
</feature>
<evidence type="ECO:0000256" key="1">
    <source>
        <dbReference type="SAM" id="MobiDB-lite"/>
    </source>
</evidence>
<feature type="compositionally biased region" description="Low complexity" evidence="1">
    <location>
        <begin position="17"/>
        <end position="34"/>
    </location>
</feature>
<gene>
    <name evidence="2" type="ORF">Celaphus_00003710</name>
</gene>
<dbReference type="EMBL" id="MKHE01000009">
    <property type="protein sequence ID" value="OWK12571.1"/>
    <property type="molecule type" value="Genomic_DNA"/>
</dbReference>
<evidence type="ECO:0000313" key="3">
    <source>
        <dbReference type="Proteomes" id="UP000242450"/>
    </source>
</evidence>
<dbReference type="AlphaFoldDB" id="A0A212D2T3"/>
<feature type="compositionally biased region" description="Polar residues" evidence="1">
    <location>
        <begin position="86"/>
        <end position="95"/>
    </location>
</feature>
<proteinExistence type="predicted"/>
<sequence length="124" mass="13898">MEEQLKSNKALARRRNLNISNISEESVSASLSNSKKSDPVTTKSQRKRNSKFKNTGDSQKYLSPNSQLGSASQFEVVEEDRKTSMSKETNSSDVKNPTRQDTEIEEGMPAFSPQICLEVQKKDP</sequence>
<accession>A0A212D2T3</accession>
<feature type="region of interest" description="Disordered" evidence="1">
    <location>
        <begin position="1"/>
        <end position="124"/>
    </location>
</feature>
<organism evidence="2 3">
    <name type="scientific">Cervus elaphus hippelaphus</name>
    <name type="common">European red deer</name>
    <dbReference type="NCBI Taxonomy" id="46360"/>
    <lineage>
        <taxon>Eukaryota</taxon>
        <taxon>Metazoa</taxon>
        <taxon>Chordata</taxon>
        <taxon>Craniata</taxon>
        <taxon>Vertebrata</taxon>
        <taxon>Euteleostomi</taxon>
        <taxon>Mammalia</taxon>
        <taxon>Eutheria</taxon>
        <taxon>Laurasiatheria</taxon>
        <taxon>Artiodactyla</taxon>
        <taxon>Ruminantia</taxon>
        <taxon>Pecora</taxon>
        <taxon>Cervidae</taxon>
        <taxon>Cervinae</taxon>
        <taxon>Cervus</taxon>
    </lineage>
</organism>
<name>A0A212D2T3_CEREH</name>
<reference evidence="2 3" key="1">
    <citation type="journal article" date="2018" name="Mol. Genet. Genomics">
        <title>The red deer Cervus elaphus genome CerEla1.0: sequencing, annotating, genes, and chromosomes.</title>
        <authorList>
            <person name="Bana N.A."/>
            <person name="Nyiri A."/>
            <person name="Nagy J."/>
            <person name="Frank K."/>
            <person name="Nagy T."/>
            <person name="Steger V."/>
            <person name="Schiller M."/>
            <person name="Lakatos P."/>
            <person name="Sugar L."/>
            <person name="Horn P."/>
            <person name="Barta E."/>
            <person name="Orosz L."/>
        </authorList>
    </citation>
    <scope>NUCLEOTIDE SEQUENCE [LARGE SCALE GENOMIC DNA]</scope>
    <source>
        <strain evidence="2">Hungarian</strain>
    </source>
</reference>
<keyword evidence="3" id="KW-1185">Reference proteome</keyword>
<dbReference type="Proteomes" id="UP000242450">
    <property type="component" value="Chromosome 9"/>
</dbReference>
<evidence type="ECO:0000313" key="2">
    <source>
        <dbReference type="EMBL" id="OWK12571.1"/>
    </source>
</evidence>